<proteinExistence type="predicted"/>
<accession>A0A835M653</accession>
<name>A0A835M653_9MAGN</name>
<reference evidence="1 2" key="1">
    <citation type="submission" date="2020-10" db="EMBL/GenBank/DDBJ databases">
        <title>The Coptis chinensis genome and diversification of protoberbering-type alkaloids.</title>
        <authorList>
            <person name="Wang B."/>
            <person name="Shu S."/>
            <person name="Song C."/>
            <person name="Liu Y."/>
        </authorList>
    </citation>
    <scope>NUCLEOTIDE SEQUENCE [LARGE SCALE GENOMIC DNA]</scope>
    <source>
        <strain evidence="1">HL-2020</strain>
        <tissue evidence="1">Leaf</tissue>
    </source>
</reference>
<dbReference type="AlphaFoldDB" id="A0A835M653"/>
<dbReference type="Gene3D" id="1.10.3460.10">
    <property type="entry name" value="Chlorophyll a/b binding protein domain"/>
    <property type="match status" value="1"/>
</dbReference>
<gene>
    <name evidence="1" type="ORF">IFM89_016532</name>
</gene>
<evidence type="ECO:0000313" key="1">
    <source>
        <dbReference type="EMBL" id="KAF9621098.1"/>
    </source>
</evidence>
<protein>
    <submittedName>
        <fullName evidence="1">Uncharacterized protein</fullName>
    </submittedName>
</protein>
<dbReference type="EMBL" id="JADFTS010000002">
    <property type="protein sequence ID" value="KAF9621098.1"/>
    <property type="molecule type" value="Genomic_DNA"/>
</dbReference>
<dbReference type="Proteomes" id="UP000631114">
    <property type="component" value="Unassembled WGS sequence"/>
</dbReference>
<evidence type="ECO:0000313" key="2">
    <source>
        <dbReference type="Proteomes" id="UP000631114"/>
    </source>
</evidence>
<keyword evidence="2" id="KW-1185">Reference proteome</keyword>
<comment type="caution">
    <text evidence="1">The sequence shown here is derived from an EMBL/GenBank/DDBJ whole genome shotgun (WGS) entry which is preliminary data.</text>
</comment>
<organism evidence="1 2">
    <name type="scientific">Coptis chinensis</name>
    <dbReference type="NCBI Taxonomy" id="261450"/>
    <lineage>
        <taxon>Eukaryota</taxon>
        <taxon>Viridiplantae</taxon>
        <taxon>Streptophyta</taxon>
        <taxon>Embryophyta</taxon>
        <taxon>Tracheophyta</taxon>
        <taxon>Spermatophyta</taxon>
        <taxon>Magnoliopsida</taxon>
        <taxon>Ranunculales</taxon>
        <taxon>Ranunculaceae</taxon>
        <taxon>Coptidoideae</taxon>
        <taxon>Coptis</taxon>
    </lineage>
</organism>
<sequence>MLKAFQPSELHKLYFWVLWRNTVLPVDHWVGFFVQAIVTGKGPIENLADPVNSNAWASSTNSGNFQNSKILSPWRKQAKRSVLETELRGAMRSVYEVLK</sequence>
<dbReference type="OrthoDB" id="423598at2759"/>